<dbReference type="EMBL" id="QANS01000002">
    <property type="protein sequence ID" value="PTU32434.1"/>
    <property type="molecule type" value="Genomic_DNA"/>
</dbReference>
<dbReference type="AlphaFoldDB" id="A0A2T5MIN8"/>
<accession>A0A2T5MIN8</accession>
<protein>
    <submittedName>
        <fullName evidence="2">Uncharacterized protein</fullName>
    </submittedName>
</protein>
<feature type="compositionally biased region" description="Polar residues" evidence="1">
    <location>
        <begin position="49"/>
        <end position="64"/>
    </location>
</feature>
<sequence length="64" mass="7054">MVRSERFDKIVWNDFAHAEGMSPERSDGGEAQDEPNNSRGRTNLDSKAQKQQSPNEGASCTTAI</sequence>
<dbReference type="Proteomes" id="UP000244248">
    <property type="component" value="Unassembled WGS sequence"/>
</dbReference>
<reference evidence="2 3" key="1">
    <citation type="submission" date="2018-04" db="EMBL/GenBank/DDBJ databases">
        <title>Novel species isolated from glacier.</title>
        <authorList>
            <person name="Liu Q."/>
            <person name="Xin Y.-H."/>
        </authorList>
    </citation>
    <scope>NUCLEOTIDE SEQUENCE [LARGE SCALE GENOMIC DNA]</scope>
    <source>
        <strain evidence="2 3">GT1R17</strain>
    </source>
</reference>
<evidence type="ECO:0000313" key="2">
    <source>
        <dbReference type="EMBL" id="PTU32434.1"/>
    </source>
</evidence>
<name>A0A2T5MIN8_9GAMM</name>
<evidence type="ECO:0000256" key="1">
    <source>
        <dbReference type="SAM" id="MobiDB-lite"/>
    </source>
</evidence>
<organism evidence="2 3">
    <name type="scientific">Stenotrophobium rhamnosiphilum</name>
    <dbReference type="NCBI Taxonomy" id="2029166"/>
    <lineage>
        <taxon>Bacteria</taxon>
        <taxon>Pseudomonadati</taxon>
        <taxon>Pseudomonadota</taxon>
        <taxon>Gammaproteobacteria</taxon>
        <taxon>Nevskiales</taxon>
        <taxon>Nevskiaceae</taxon>
        <taxon>Stenotrophobium</taxon>
    </lineage>
</organism>
<feature type="region of interest" description="Disordered" evidence="1">
    <location>
        <begin position="16"/>
        <end position="64"/>
    </location>
</feature>
<comment type="caution">
    <text evidence="2">The sequence shown here is derived from an EMBL/GenBank/DDBJ whole genome shotgun (WGS) entry which is preliminary data.</text>
</comment>
<keyword evidence="3" id="KW-1185">Reference proteome</keyword>
<evidence type="ECO:0000313" key="3">
    <source>
        <dbReference type="Proteomes" id="UP000244248"/>
    </source>
</evidence>
<gene>
    <name evidence="2" type="ORF">CJD38_07230</name>
</gene>
<proteinExistence type="predicted"/>